<dbReference type="KEGG" id="gso:PH603_02290"/>
<feature type="transmembrane region" description="Helical" evidence="1">
    <location>
        <begin position="169"/>
        <end position="188"/>
    </location>
</feature>
<evidence type="ECO:0008006" key="4">
    <source>
        <dbReference type="Google" id="ProtNLM"/>
    </source>
</evidence>
<keyword evidence="1" id="KW-1133">Transmembrane helix</keyword>
<feature type="transmembrane region" description="Helical" evidence="1">
    <location>
        <begin position="147"/>
        <end position="163"/>
    </location>
</feature>
<protein>
    <recommendedName>
        <fullName evidence="4">DMSO/TMAO reductase YedYZ heme-binding membrane subunit</fullName>
    </recommendedName>
</protein>
<feature type="transmembrane region" description="Helical" evidence="1">
    <location>
        <begin position="7"/>
        <end position="28"/>
    </location>
</feature>
<dbReference type="Proteomes" id="UP001217500">
    <property type="component" value="Chromosome"/>
</dbReference>
<proteinExistence type="predicted"/>
<name>A0AAF0BMJ3_9PROT</name>
<keyword evidence="3" id="KW-1185">Reference proteome</keyword>
<reference evidence="2" key="1">
    <citation type="submission" date="2023-01" db="EMBL/GenBank/DDBJ databases">
        <title>The genome sequence of Kordiimonadaceae bacterium 6D33.</title>
        <authorList>
            <person name="Liu Y."/>
        </authorList>
    </citation>
    <scope>NUCLEOTIDE SEQUENCE</scope>
    <source>
        <strain evidence="2">6D33</strain>
    </source>
</reference>
<dbReference type="EMBL" id="CP116805">
    <property type="protein sequence ID" value="WCL54586.1"/>
    <property type="molecule type" value="Genomic_DNA"/>
</dbReference>
<evidence type="ECO:0000256" key="1">
    <source>
        <dbReference type="SAM" id="Phobius"/>
    </source>
</evidence>
<keyword evidence="1" id="KW-0812">Transmembrane</keyword>
<dbReference type="RefSeq" id="WP_289504305.1">
    <property type="nucleotide sequence ID" value="NZ_CP116805.1"/>
</dbReference>
<accession>A0AAF0BMJ3</accession>
<evidence type="ECO:0000313" key="2">
    <source>
        <dbReference type="EMBL" id="WCL54586.1"/>
    </source>
</evidence>
<dbReference type="AlphaFoldDB" id="A0AAF0BMJ3"/>
<evidence type="ECO:0000313" key="3">
    <source>
        <dbReference type="Proteomes" id="UP001217500"/>
    </source>
</evidence>
<keyword evidence="1" id="KW-0472">Membrane</keyword>
<feature type="transmembrane region" description="Helical" evidence="1">
    <location>
        <begin position="79"/>
        <end position="101"/>
    </location>
</feature>
<feature type="transmembrane region" description="Helical" evidence="1">
    <location>
        <begin position="107"/>
        <end position="126"/>
    </location>
</feature>
<sequence>MTRNPLVFIVLGAGLSAASAFLMLQMFGDGAVATGWALDATARVSFAFWFLTFIARPLNAVKRSEGSKKLVSLRRQFGIAFASAHIVHAYFIVQIAALVPADFPPARFVPGGFVYLLILLMFATSFDRTAKVMPGRSWQYLHRTGQWVIALAFLNSSLQGIFIPDHNRLTHMVLAALVIAAIGLRAYVWQGQRKRRQAA</sequence>
<feature type="transmembrane region" description="Helical" evidence="1">
    <location>
        <begin position="40"/>
        <end position="58"/>
    </location>
</feature>
<organism evidence="2 3">
    <name type="scientific">Gimibacter soli</name>
    <dbReference type="NCBI Taxonomy" id="3024400"/>
    <lineage>
        <taxon>Bacteria</taxon>
        <taxon>Pseudomonadati</taxon>
        <taxon>Pseudomonadota</taxon>
        <taxon>Alphaproteobacteria</taxon>
        <taxon>Kordiimonadales</taxon>
        <taxon>Temperatibacteraceae</taxon>
        <taxon>Gimibacter</taxon>
    </lineage>
</organism>
<gene>
    <name evidence="2" type="ORF">PH603_02290</name>
</gene>